<dbReference type="PANTHER" id="PTHR46467:SF1">
    <property type="entry name" value="TETHER CONTAINING UBX DOMAIN FOR GLUT4"/>
    <property type="match status" value="1"/>
</dbReference>
<accession>A0A9N9XRC1</accession>
<dbReference type="GO" id="GO:0005634">
    <property type="term" value="C:nucleus"/>
    <property type="evidence" value="ECO:0007669"/>
    <property type="project" value="TreeGrafter"/>
</dbReference>
<protein>
    <recommendedName>
        <fullName evidence="2">UBX domain-containing protein</fullName>
    </recommendedName>
</protein>
<dbReference type="PROSITE" id="PS50033">
    <property type="entry name" value="UBX"/>
    <property type="match status" value="1"/>
</dbReference>
<dbReference type="Pfam" id="PF11470">
    <property type="entry name" value="TUG-UBL1"/>
    <property type="match status" value="1"/>
</dbReference>
<dbReference type="Proteomes" id="UP001153712">
    <property type="component" value="Chromosome 8"/>
</dbReference>
<evidence type="ECO:0000256" key="1">
    <source>
        <dbReference type="SAM" id="MobiDB-lite"/>
    </source>
</evidence>
<dbReference type="InterPro" id="IPR029071">
    <property type="entry name" value="Ubiquitin-like_domsf"/>
</dbReference>
<organism evidence="3 4">
    <name type="scientific">Phyllotreta striolata</name>
    <name type="common">Striped flea beetle</name>
    <name type="synonym">Crioceris striolata</name>
    <dbReference type="NCBI Taxonomy" id="444603"/>
    <lineage>
        <taxon>Eukaryota</taxon>
        <taxon>Metazoa</taxon>
        <taxon>Ecdysozoa</taxon>
        <taxon>Arthropoda</taxon>
        <taxon>Hexapoda</taxon>
        <taxon>Insecta</taxon>
        <taxon>Pterygota</taxon>
        <taxon>Neoptera</taxon>
        <taxon>Endopterygota</taxon>
        <taxon>Coleoptera</taxon>
        <taxon>Polyphaga</taxon>
        <taxon>Cucujiformia</taxon>
        <taxon>Chrysomeloidea</taxon>
        <taxon>Chrysomelidae</taxon>
        <taxon>Galerucinae</taxon>
        <taxon>Alticini</taxon>
        <taxon>Phyllotreta</taxon>
    </lineage>
</organism>
<dbReference type="Gene3D" id="3.10.20.90">
    <property type="entry name" value="Phosphatidylinositol 3-kinase Catalytic Subunit, Chain A, domain 1"/>
    <property type="match status" value="2"/>
</dbReference>
<proteinExistence type="predicted"/>
<dbReference type="InterPro" id="IPR021569">
    <property type="entry name" value="TUG-UBL1"/>
</dbReference>
<dbReference type="InterPro" id="IPR001012">
    <property type="entry name" value="UBX_dom"/>
</dbReference>
<dbReference type="AlphaFoldDB" id="A0A9N9XRC1"/>
<name>A0A9N9XRC1_PHYSR</name>
<dbReference type="FunFam" id="3.10.20.90:FF:000204">
    <property type="entry name" value="tether containing UBX domain for GLUT4"/>
    <property type="match status" value="1"/>
</dbReference>
<feature type="domain" description="UBX" evidence="2">
    <location>
        <begin position="360"/>
        <end position="435"/>
    </location>
</feature>
<keyword evidence="4" id="KW-1185">Reference proteome</keyword>
<dbReference type="CDD" id="cd16105">
    <property type="entry name" value="Ubl_ASPSCR1_like"/>
    <property type="match status" value="1"/>
</dbReference>
<dbReference type="EMBL" id="OU900101">
    <property type="protein sequence ID" value="CAG9864464.1"/>
    <property type="molecule type" value="Genomic_DNA"/>
</dbReference>
<dbReference type="GO" id="GO:0005737">
    <property type="term" value="C:cytoplasm"/>
    <property type="evidence" value="ECO:0007669"/>
    <property type="project" value="TreeGrafter"/>
</dbReference>
<dbReference type="GO" id="GO:0042593">
    <property type="term" value="P:glucose homeostasis"/>
    <property type="evidence" value="ECO:0007669"/>
    <property type="project" value="TreeGrafter"/>
</dbReference>
<dbReference type="Pfam" id="PF00789">
    <property type="entry name" value="UBX"/>
    <property type="match status" value="1"/>
</dbReference>
<sequence>MSGASVCVLALNGRRQTVKCTPNTTILQILEEVCQKQRLKSDEFDLKHHNKVLDTSQTFRFSGLPNNAQLELVPATRAREESEVTLAATLETGQRVTGNFNPNETLTTILSKLCPEVLQHELSPVIIYTRREIYGDELDTVTLKSLGLTGGRAMIRILHRAPEDLKTQANVSKVIPSKPAAEQPYIRKYQPTEEPVAEAPKVMEDNEIKPQPVPKKDNDILKMAREKRKSIDSQEKQVKISPQPKKKNACSCEKHQAMDIDDVSCPDTCKGTCCDKDTRINLDENFVFLGDRNAMLFSQETAEAIPHEDLPDEFFDLTIDDARKLLRDVRKQQHLFENTPLMTSNLRNLEDSKKQLRQINRYKKAIIRIQFPDRIVLQGTFNPSDTIKDVMDFTRQYLHDESTQFYVFTTPPKCILNESSLLIEEGFVPGAVIHFGTDDFDQKNYLRTDLHNKITSNSIASLAAAQIRKQNTRKCGVEQEDIDYSEVKRVNEGASTSTSATPEEEPPCKQHQRKPIENAPKWFKPL</sequence>
<dbReference type="GO" id="GO:0006886">
    <property type="term" value="P:intracellular protein transport"/>
    <property type="evidence" value="ECO:0007669"/>
    <property type="project" value="TreeGrafter"/>
</dbReference>
<dbReference type="OrthoDB" id="440781at2759"/>
<evidence type="ECO:0000259" key="2">
    <source>
        <dbReference type="PROSITE" id="PS50033"/>
    </source>
</evidence>
<dbReference type="PANTHER" id="PTHR46467">
    <property type="entry name" value="TETHER CONTAINING UBX DOMAIN FOR GLUT4"/>
    <property type="match status" value="1"/>
</dbReference>
<dbReference type="CDD" id="cd16118">
    <property type="entry name" value="UBX2_UBXN9"/>
    <property type="match status" value="1"/>
</dbReference>
<gene>
    <name evidence="3" type="ORF">PHYEVI_LOCUS10719</name>
</gene>
<evidence type="ECO:0000313" key="4">
    <source>
        <dbReference type="Proteomes" id="UP001153712"/>
    </source>
</evidence>
<dbReference type="SUPFAM" id="SSF54236">
    <property type="entry name" value="Ubiquitin-like"/>
    <property type="match status" value="2"/>
</dbReference>
<evidence type="ECO:0000313" key="3">
    <source>
        <dbReference type="EMBL" id="CAG9864464.1"/>
    </source>
</evidence>
<dbReference type="InterPro" id="IPR059238">
    <property type="entry name" value="UBX1_UBXN9"/>
</dbReference>
<dbReference type="CDD" id="cd17075">
    <property type="entry name" value="UBX1_UBXN9"/>
    <property type="match status" value="1"/>
</dbReference>
<reference evidence="3" key="1">
    <citation type="submission" date="2022-01" db="EMBL/GenBank/DDBJ databases">
        <authorList>
            <person name="King R."/>
        </authorList>
    </citation>
    <scope>NUCLEOTIDE SEQUENCE</scope>
</reference>
<feature type="region of interest" description="Disordered" evidence="1">
    <location>
        <begin position="486"/>
        <end position="526"/>
    </location>
</feature>
<dbReference type="GO" id="GO:0012506">
    <property type="term" value="C:vesicle membrane"/>
    <property type="evidence" value="ECO:0007669"/>
    <property type="project" value="TreeGrafter"/>
</dbReference>